<dbReference type="EMBL" id="DUZY01000003">
    <property type="protein sequence ID" value="DAD33749.1"/>
    <property type="molecule type" value="Genomic_DNA"/>
</dbReference>
<dbReference type="AlphaFoldDB" id="A0A822YQV1"/>
<reference evidence="1 2" key="1">
    <citation type="journal article" date="2020" name="Mol. Biol. Evol.">
        <title>Distinct Expression and Methylation Patterns for Genes with Different Fates following a Single Whole-Genome Duplication in Flowering Plants.</title>
        <authorList>
            <person name="Shi T."/>
            <person name="Rahmani R.S."/>
            <person name="Gugger P.F."/>
            <person name="Wang M."/>
            <person name="Li H."/>
            <person name="Zhang Y."/>
            <person name="Li Z."/>
            <person name="Wang Q."/>
            <person name="Van de Peer Y."/>
            <person name="Marchal K."/>
            <person name="Chen J."/>
        </authorList>
    </citation>
    <scope>NUCLEOTIDE SEQUENCE [LARGE SCALE GENOMIC DNA]</scope>
    <source>
        <tissue evidence="1">Leaf</tissue>
    </source>
</reference>
<evidence type="ECO:0000313" key="1">
    <source>
        <dbReference type="EMBL" id="DAD33749.1"/>
    </source>
</evidence>
<name>A0A822YQV1_NELNU</name>
<organism evidence="1 2">
    <name type="scientific">Nelumbo nucifera</name>
    <name type="common">Sacred lotus</name>
    <dbReference type="NCBI Taxonomy" id="4432"/>
    <lineage>
        <taxon>Eukaryota</taxon>
        <taxon>Viridiplantae</taxon>
        <taxon>Streptophyta</taxon>
        <taxon>Embryophyta</taxon>
        <taxon>Tracheophyta</taxon>
        <taxon>Spermatophyta</taxon>
        <taxon>Magnoliopsida</taxon>
        <taxon>Proteales</taxon>
        <taxon>Nelumbonaceae</taxon>
        <taxon>Nelumbo</taxon>
    </lineage>
</organism>
<proteinExistence type="predicted"/>
<evidence type="ECO:0000313" key="2">
    <source>
        <dbReference type="Proteomes" id="UP000607653"/>
    </source>
</evidence>
<protein>
    <submittedName>
        <fullName evidence="1">Uncharacterized protein</fullName>
    </submittedName>
</protein>
<comment type="caution">
    <text evidence="1">The sequence shown here is derived from an EMBL/GenBank/DDBJ whole genome shotgun (WGS) entry which is preliminary data.</text>
</comment>
<gene>
    <name evidence="1" type="ORF">HUJ06_012600</name>
</gene>
<sequence>MRLQSSLHSGLNPKEKLINLDSRDFFLCLKPSSSSDQAKKAVAETSFPMIVS</sequence>
<dbReference type="Proteomes" id="UP000607653">
    <property type="component" value="Unassembled WGS sequence"/>
</dbReference>
<keyword evidence="2" id="KW-1185">Reference proteome</keyword>
<accession>A0A822YQV1</accession>